<dbReference type="EMBL" id="PJKN01000005">
    <property type="protein sequence ID" value="PNC54627.1"/>
    <property type="molecule type" value="Genomic_DNA"/>
</dbReference>
<sequence>MKNRYYSYKEEIFVSQSPMGKMTIGEVIEQLNQGYRPGVRFSANDIWQDPEKLGIHATSGFCIPHGYDQESMYVLCCQGKVVNNPLPLEAVHKAISIFGENDLLICKPGDRTLLPLSFYHSAIKLS</sequence>
<organism evidence="1 2">
    <name type="scientific">Akkermansia muciniphila</name>
    <dbReference type="NCBI Taxonomy" id="239935"/>
    <lineage>
        <taxon>Bacteria</taxon>
        <taxon>Pseudomonadati</taxon>
        <taxon>Verrucomicrobiota</taxon>
        <taxon>Verrucomicrobiia</taxon>
        <taxon>Verrucomicrobiales</taxon>
        <taxon>Akkermansiaceae</taxon>
        <taxon>Akkermansia</taxon>
    </lineage>
</organism>
<dbReference type="RefSeq" id="WP_102735842.1">
    <property type="nucleotide sequence ID" value="NZ_PJKN01000005.1"/>
</dbReference>
<proteinExistence type="predicted"/>
<reference evidence="1 2" key="1">
    <citation type="journal article" date="2017" name="BMC Genomics">
        <title>Genome sequencing of 39 Akkermansia muciniphila isolates reveals its population structure, genomic and functional diverisity, and global distribution in mammalian gut microbiotas.</title>
        <authorList>
            <person name="Guo X."/>
            <person name="Li S."/>
            <person name="Zhang J."/>
            <person name="Wu F."/>
            <person name="Li X."/>
            <person name="Wu D."/>
            <person name="Zhang M."/>
            <person name="Ou Z."/>
            <person name="Jie Z."/>
            <person name="Yan Q."/>
            <person name="Li P."/>
            <person name="Yi J."/>
            <person name="Peng Y."/>
        </authorList>
    </citation>
    <scope>NUCLEOTIDE SEQUENCE [LARGE SCALE GENOMIC DNA]</scope>
    <source>
        <strain evidence="1 2">GP43</strain>
    </source>
</reference>
<dbReference type="AlphaFoldDB" id="A0AAP8NK21"/>
<gene>
    <name evidence="1" type="ORF">CXU09_08750</name>
</gene>
<evidence type="ECO:0000313" key="2">
    <source>
        <dbReference type="Proteomes" id="UP000235914"/>
    </source>
</evidence>
<protein>
    <submittedName>
        <fullName evidence="1">Uncharacterized protein</fullName>
    </submittedName>
</protein>
<name>A0AAP8NK21_9BACT</name>
<dbReference type="Proteomes" id="UP000235914">
    <property type="component" value="Unassembled WGS sequence"/>
</dbReference>
<comment type="caution">
    <text evidence="1">The sequence shown here is derived from an EMBL/GenBank/DDBJ whole genome shotgun (WGS) entry which is preliminary data.</text>
</comment>
<accession>A0AAP8NK21</accession>
<evidence type="ECO:0000313" key="1">
    <source>
        <dbReference type="EMBL" id="PNC54627.1"/>
    </source>
</evidence>